<evidence type="ECO:0000256" key="5">
    <source>
        <dbReference type="ARBA" id="ARBA00022490"/>
    </source>
</evidence>
<dbReference type="InterPro" id="IPR020806">
    <property type="entry name" value="PKS_PP-bd"/>
</dbReference>
<feature type="active site" description="Proton acceptor; for dehydratase activity" evidence="9">
    <location>
        <position position="2741"/>
    </location>
</feature>
<dbReference type="InterPro" id="IPR009081">
    <property type="entry name" value="PP-bd_ACP"/>
</dbReference>
<dbReference type="InterPro" id="IPR036291">
    <property type="entry name" value="NAD(P)-bd_dom_sf"/>
</dbReference>
<evidence type="ECO:0000256" key="4">
    <source>
        <dbReference type="ARBA" id="ARBA00022450"/>
    </source>
</evidence>
<reference evidence="13 14" key="1">
    <citation type="submission" date="2017-03" db="EMBL/GenBank/DDBJ databases">
        <title>Complete genome sequence of Paenibacillus Kribbensis producing bioflocculants.</title>
        <authorList>
            <person name="Lee H.-G."/>
            <person name="Oh H.-M."/>
        </authorList>
    </citation>
    <scope>NUCLEOTIDE SEQUENCE [LARGE SCALE GENOMIC DNA]</scope>
    <source>
        <strain evidence="13 14">AM49</strain>
    </source>
</reference>
<dbReference type="KEGG" id="pkb:B4V02_06330"/>
<dbReference type="InterPro" id="IPR049900">
    <property type="entry name" value="PKS_mFAS_DH"/>
</dbReference>
<accession>A0A222WIQ4</accession>
<dbReference type="Gene3D" id="3.40.50.720">
    <property type="entry name" value="NAD(P)-binding Rossmann-like Domain"/>
    <property type="match status" value="3"/>
</dbReference>
<dbReference type="OrthoDB" id="502951at2"/>
<dbReference type="SUPFAM" id="SSF47336">
    <property type="entry name" value="ACP-like"/>
    <property type="match status" value="2"/>
</dbReference>
<feature type="domain" description="Ketosynthase family 3 (KS3)" evidence="11">
    <location>
        <begin position="584"/>
        <end position="1022"/>
    </location>
</feature>
<evidence type="ECO:0000256" key="7">
    <source>
        <dbReference type="ARBA" id="ARBA00022679"/>
    </source>
</evidence>
<dbReference type="GO" id="GO:0031177">
    <property type="term" value="F:phosphopantetheine binding"/>
    <property type="evidence" value="ECO:0007669"/>
    <property type="project" value="InterPro"/>
</dbReference>
<dbReference type="RefSeq" id="WP_094154140.1">
    <property type="nucleotide sequence ID" value="NZ_CP020028.1"/>
</dbReference>
<keyword evidence="8" id="KW-0677">Repeat</keyword>
<evidence type="ECO:0000256" key="3">
    <source>
        <dbReference type="ARBA" id="ARBA00004789"/>
    </source>
</evidence>
<dbReference type="GO" id="GO:0004312">
    <property type="term" value="F:fatty acid synthase activity"/>
    <property type="evidence" value="ECO:0007669"/>
    <property type="project" value="TreeGrafter"/>
</dbReference>
<feature type="domain" description="Ketosynthase family 3 (KS3)" evidence="11">
    <location>
        <begin position="2088"/>
        <end position="2520"/>
    </location>
</feature>
<dbReference type="Pfam" id="PF00550">
    <property type="entry name" value="PP-binding"/>
    <property type="match status" value="2"/>
</dbReference>
<name>A0A222WIQ4_9BACL</name>
<feature type="region of interest" description="C-terminal hotdog fold" evidence="9">
    <location>
        <begin position="1356"/>
        <end position="1504"/>
    </location>
</feature>
<dbReference type="Pfam" id="PF02801">
    <property type="entry name" value="Ketoacyl-synt_C"/>
    <property type="match status" value="2"/>
</dbReference>
<protein>
    <submittedName>
        <fullName evidence="13">Uncharacterized protein</fullName>
    </submittedName>
</protein>
<dbReference type="CDD" id="cd00833">
    <property type="entry name" value="PKS"/>
    <property type="match status" value="2"/>
</dbReference>
<dbReference type="Gene3D" id="1.10.1240.100">
    <property type="match status" value="2"/>
</dbReference>
<comment type="subcellular location">
    <subcellularLocation>
        <location evidence="2">Cytoplasm</location>
    </subcellularLocation>
</comment>
<dbReference type="EMBL" id="CP020028">
    <property type="protein sequence ID" value="ASR46320.1"/>
    <property type="molecule type" value="Genomic_DNA"/>
</dbReference>
<dbReference type="SMART" id="SM01294">
    <property type="entry name" value="PKS_PP_betabranch"/>
    <property type="match status" value="1"/>
</dbReference>
<dbReference type="SMART" id="SM00826">
    <property type="entry name" value="PKS_DH"/>
    <property type="match status" value="2"/>
</dbReference>
<evidence type="ECO:0000256" key="8">
    <source>
        <dbReference type="ARBA" id="ARBA00022737"/>
    </source>
</evidence>
<dbReference type="SMART" id="SM00825">
    <property type="entry name" value="PKS_KS"/>
    <property type="match status" value="2"/>
</dbReference>
<dbReference type="Pfam" id="PF00109">
    <property type="entry name" value="ketoacyl-synt"/>
    <property type="match status" value="2"/>
</dbReference>
<feature type="domain" description="PKS/mFAS DH" evidence="12">
    <location>
        <begin position="2712"/>
        <end position="3002"/>
    </location>
</feature>
<dbReference type="InterPro" id="IPR016039">
    <property type="entry name" value="Thiolase-like"/>
</dbReference>
<feature type="active site" description="Proton acceptor; for dehydratase activity" evidence="9">
    <location>
        <position position="1246"/>
    </location>
</feature>
<dbReference type="Gene3D" id="1.10.1200.10">
    <property type="entry name" value="ACP-like"/>
    <property type="match status" value="2"/>
</dbReference>
<keyword evidence="4" id="KW-0596">Phosphopantetheine</keyword>
<evidence type="ECO:0000259" key="12">
    <source>
        <dbReference type="PROSITE" id="PS52019"/>
    </source>
</evidence>
<dbReference type="InterPro" id="IPR020841">
    <property type="entry name" value="PKS_Beta-ketoAc_synthase_dom"/>
</dbReference>
<dbReference type="InterPro" id="IPR013968">
    <property type="entry name" value="PKS_KR"/>
</dbReference>
<dbReference type="PROSITE" id="PS50075">
    <property type="entry name" value="CARRIER"/>
    <property type="match status" value="1"/>
</dbReference>
<proteinExistence type="predicted"/>
<keyword evidence="5" id="KW-0963">Cytoplasm</keyword>
<comment type="pathway">
    <text evidence="3">Antibiotic biosynthesis; bacillaene biosynthesis.</text>
</comment>
<dbReference type="PROSITE" id="PS00606">
    <property type="entry name" value="KS3_1"/>
    <property type="match status" value="1"/>
</dbReference>
<sequence>MTSTMMLEPRWKEQAITENRTVSVHSRHVVMLCEMNPAMCQLIDIQLNGTTCISLQSEHTSVEERYEAYTVQVFKTIQQLIQDRTYQDILVQIIVSRGGEGRLFTGLAGILKTAQLEYPKLSGQLIEVDANEDEGRLIQKLVENKNNPSDSHIRYINGKRQVMHWEFILEDEGIQDWLEQATPWRDGGLYLVTGGTGGLGKIFAREIAENTQSSTIILMGRSPLDEHKEKWISELQKLGAHVIYKSQDLNDKEGVVEFINTIEREHGHVNGIIHSAGIIQDHYIVNKSSEEFRAVLAPKVSGLLCLDEATKGMQLDFIILFSSVAGALGNPGQVDYAAANAFLDAYAGYRNDLRELGFRHGRTLSINWPLWREGGMQIDESIAKILEDRTGMHPISTETGIRAFYKAFSLDREQIMLVKGDRLKIGDYLKKGINEQTAVAVIKRPVEVDYEQLMEKTVSKLKSLLAEEIKWDEERIDIFEPLESYGIDSILILQLNQKLERIFGECSKTIFYECRTLQELALYFISNFQEACIRWTGLTSSYAAPDESLKTAKDVRQRGTMLVPRHGAKRKSRIEIPSSTEKEADPIAIIGISGHYPQADHLQEFWSNLVSGKDCITELDEERWELDSFYHPDREEAILQNKSYSKWGGFVRGFADFDPLFFNISPREAMSMDPQERLFIQACWEALEDAAYTREQLKIRHQGRVGVFAGITKTGFNLYGPDMWSQGETLFPHTSFSSLANRVSYLLNLNGPSMPIDTMCSSSLTAIHEACEHLRHGQCEVAIAGAVNLYLHPSSYVQLCGQHMLSVDGKCKSFGQDANGFVPGEGVGVFILKPLSRATADKDHIYGCIRGTSINHGGKTSGYTVPNPSAQAELIRTAMDRAGIDARAISYIEAHGTGTLLGDPIEITGLTQAFRASTKQSQFCAIGSVKSNIGHLEAAAGMAGMTKIILQMKHQKIVPTLHVKQLNSNIPFSDTPFVVQRQLSDWNRPMVEMDGERKEYPRIAGISSFGAGGANAHVIMEEYTEPVESIASFDVNSGEKAIVVLSAKNEDRLFEKVHQLLAFIEEGQIQDDHLRNVAYTLQVGREAMEERLGLMVDSVKELEEKLKLFYEKKGDFKDIYRGRSKRNKESMMLLLADEDMKKAVSAWIQKKKYTKLLDLWVKGVDIDWTQIYEADIPKRMSLPVYPFAKERYWISERSRAGIKDSVYSSVAGSAYIHPLLHRNTSDLTEQRYSSTFTGEEFFLTDHRIRGHKVLPGVAHLEMARKAAELATNMSSADPLTIKLKNVVWASPVMVDTLPVEVHIGLYMEDGGEIGYTIYRKSEDGSENFVNSQGRIEICENIKTQSLDISSLQAACNQTSMTGAACYEAFEKMGYSYGEGHRGIEVLYAGTDQVLAKLRLPWVTSDSGKAYVLHPGVVDSALQATIGLLSQRQTGNNPLLPFALQEILILQSCTSTMWACIRYSEGYDAGSSLLRVDVDICDDAGNICIRMNGLTSRILKEEVADKPDSSTLILSPVWKQQTIEQAVLTTECTKHVVLLCEPDERWIGPIRKGLRDVVCVSLLSKAIHAVDRYQDYALQALGEVQKIIRDQANGQVLVQIVAFNPLERYMFTGLLGLLKTAQIESSKIIGQMLEINAVETADQLIRMITENAQCSPGLHVRYHEERRWVSEWEEISRQSETMKPWKDNGIYLITGGAGGLGLIFCEEMVRNSRCPTVILAGRSPLNELVKSKLTDFAASGARVLYKRTDITDRQAVRVLMESIKEEFGALNGIIHSAGVIYDSFILNKQAEEVKKVMAPKVAGTLYLDEESQEFDLDFFVLFSSAAGILGNAGQSDYAMANLFMDSYAEYRTELEASCQRKGQTLVIDWPLWRDGGMRMDTDTEKFMLQNTGMQPISIQTGLDIFYQAMSSARKQIMGIYGQDSRMRDKLLTLKKAKTKPIQPLSTAADSTEKLLHKVLMILAEVISNVLDVNANDIDDDAEWGEYGFDSISLTQLANRLNQAYELDITPALFFEYSGIREFAKYLLLEHRDFFNWQAPEQLGHGEVLPEPSETKNGLGAWKWEETASLHSRHMNSRFVAPVLQEHTVLEPVAIIGISGIFPMAKNVDELWQNLVQGKDCITTVPRERGEWGTCDPDSNAEVPWGGFISGVDEFDALFFGITPREAELMDPQQRLLMTYVWKVLEDAGYSARAISGTGMGLFVGTGRTGYSELLTKSGTVVEGYSSTGKVPSVGPNRMSYFLDIHGPSEPIETACSSSLIAVHRAVQAIRNGDCETAVAGGVNTLLSPEDYKSFHKAGMLSKDGRCKTFSDQANGYVRSEGVGMVLLKKLKDAELDGDHIYAVIRATGENHGGRANSLTAPNPKSQAKLLKSVYQRAGIRPDTVGYIEAHGSGTPLGDPIEINALKQAFQELKDQGHNGSDKSGYCGLGTVKTNIGHLELAAGIVGLIKVVLQMKHQTLVKNLHLETVNPYIELEDSPFYIVQETCKWEPLLDDEGKELPRRAGVSSFGFGGANAHVLVEEYIPQENRMDHFGAAPRTPVMIVLSGKDEQRLQEQVLQLLEAMEQGDYGDDELESIAYTLQVGREAMEERLGLIVESVSDLAAQLREYAEHQKAGRWFRGNVKRYKETISALETDEDMQETIRQWIYKGKYAKLLDLWVKGLSMNWQALYGENRPLRISLPTYPFARDRYWVPQAEGKEATGRSREDTDSRLHPLLHRNISVLSEQRYASTFSGEEFFLTDHRVQERKMLPGVAYLEMARTAVEQALEVKPGEWLTLQLQQVTWMQPITVEEQPVEVRLRLMAGEEGDIGYEIYKGSTEDVVYSQGTARVVTNVKSVREDIAKRIAEHRAAGAQEVPITACYEAFGAMGIEYGAGQRSLESVQAGAGQVWARVSLPPSVSATAHDYVLHPSLMDGALQAVIGLTLLAPQENTAGAPALPFSLRELTVYGPCTSQMWVHISEEGERVEEERVQKRSVDVYDDTGRLCVSLRGFTSRLQGGGLRSLTQSLMYPLAQSEVEVEVEAAETVIVAPVWEPCRITEGADLSGSAGSGIVLIGGSRERREAVMAYYPQAQVVPIQTGEPVEDIQGKLEACGSIGHVIWIGPEAEIPAMGEKRIIEGQEDGVIQLFRLVKSMLQLGYGQRTLEWTVITVQTQPVNKYDEVDPTHASVHGFIGSMAKEYSHWEVRLADMEAGVEWAWSELLSLPPNAEGDGLVYREGEWYRQELVPVTMEMGYPTRYRHGGVYVVIGGAGGLGTVWSEYMIRTYQAQIVWIGRRAEDEAIRGKRERLAEKGPEPMYIVADAMDETALGEACRAVRQAYGDIHGVVHSAIVLSDRSLGQMEEEEFCKSLQAKVDVSVHLARVFQGEALDFVLFFSSFNAFTKAAGQSNYVSGCTFKDAFAHQLSVEWSCEVKVVNWGYWGQVGVVSGERYRKQMERLGIQSIRTEEGMRILEQLVAGQLHQLGVIRTTDPLGIKEVNWGEFITM</sequence>
<feature type="region of interest" description="C-terminal hotdog fold" evidence="9">
    <location>
        <begin position="2852"/>
        <end position="3002"/>
    </location>
</feature>
<feature type="region of interest" description="N-terminal hotdog fold" evidence="9">
    <location>
        <begin position="1217"/>
        <end position="1342"/>
    </location>
</feature>
<dbReference type="UniPathway" id="UPA01003"/>
<dbReference type="CDD" id="cd08953">
    <property type="entry name" value="KR_2_SDR_x"/>
    <property type="match status" value="3"/>
</dbReference>
<organism evidence="13 14">
    <name type="scientific">Paenibacillus kribbensis</name>
    <dbReference type="NCBI Taxonomy" id="172713"/>
    <lineage>
        <taxon>Bacteria</taxon>
        <taxon>Bacillati</taxon>
        <taxon>Bacillota</taxon>
        <taxon>Bacilli</taxon>
        <taxon>Bacillales</taxon>
        <taxon>Paenibacillaceae</taxon>
        <taxon>Paenibacillus</taxon>
    </lineage>
</organism>
<evidence type="ECO:0000256" key="6">
    <source>
        <dbReference type="ARBA" id="ARBA00022553"/>
    </source>
</evidence>
<dbReference type="GO" id="GO:0005737">
    <property type="term" value="C:cytoplasm"/>
    <property type="evidence" value="ECO:0007669"/>
    <property type="project" value="UniProtKB-SubCell"/>
</dbReference>
<feature type="region of interest" description="N-terminal hotdog fold" evidence="9">
    <location>
        <begin position="2712"/>
        <end position="2834"/>
    </location>
</feature>
<feature type="domain" description="PKS/mFAS DH" evidence="12">
    <location>
        <begin position="1217"/>
        <end position="1504"/>
    </location>
</feature>
<dbReference type="InterPro" id="IPR014031">
    <property type="entry name" value="Ketoacyl_synth_C"/>
</dbReference>
<evidence type="ECO:0000259" key="11">
    <source>
        <dbReference type="PROSITE" id="PS52004"/>
    </source>
</evidence>
<dbReference type="Gene3D" id="3.40.47.10">
    <property type="match status" value="2"/>
</dbReference>
<evidence type="ECO:0000259" key="10">
    <source>
        <dbReference type="PROSITE" id="PS50075"/>
    </source>
</evidence>
<evidence type="ECO:0000256" key="1">
    <source>
        <dbReference type="ARBA" id="ARBA00003299"/>
    </source>
</evidence>
<dbReference type="PROSITE" id="PS52019">
    <property type="entry name" value="PKS_MFAS_DH"/>
    <property type="match status" value="2"/>
</dbReference>
<dbReference type="InterPro" id="IPR050091">
    <property type="entry name" value="PKS_NRPS_Biosynth_Enz"/>
</dbReference>
<dbReference type="PANTHER" id="PTHR43775">
    <property type="entry name" value="FATTY ACID SYNTHASE"/>
    <property type="match status" value="1"/>
</dbReference>
<keyword evidence="7" id="KW-0808">Transferase</keyword>
<evidence type="ECO:0000256" key="2">
    <source>
        <dbReference type="ARBA" id="ARBA00004496"/>
    </source>
</evidence>
<evidence type="ECO:0000313" key="14">
    <source>
        <dbReference type="Proteomes" id="UP000214666"/>
    </source>
</evidence>
<dbReference type="SMART" id="SM00822">
    <property type="entry name" value="PKS_KR"/>
    <property type="match status" value="3"/>
</dbReference>
<dbReference type="PROSITE" id="PS52004">
    <property type="entry name" value="KS3_2"/>
    <property type="match status" value="2"/>
</dbReference>
<dbReference type="GO" id="GO:0006633">
    <property type="term" value="P:fatty acid biosynthetic process"/>
    <property type="evidence" value="ECO:0007669"/>
    <property type="project" value="InterPro"/>
</dbReference>
<dbReference type="GO" id="GO:0004315">
    <property type="term" value="F:3-oxoacyl-[acyl-carrier-protein] synthase activity"/>
    <property type="evidence" value="ECO:0007669"/>
    <property type="project" value="InterPro"/>
</dbReference>
<dbReference type="InterPro" id="IPR006162">
    <property type="entry name" value="Ppantetheine_attach_site"/>
</dbReference>
<dbReference type="FunFam" id="3.40.47.10:FF:000019">
    <property type="entry name" value="Polyketide synthase type I"/>
    <property type="match status" value="2"/>
</dbReference>
<dbReference type="Pfam" id="PF21089">
    <property type="entry name" value="PKS_DH_N"/>
    <property type="match status" value="2"/>
</dbReference>
<dbReference type="InterPro" id="IPR018201">
    <property type="entry name" value="Ketoacyl_synth_AS"/>
</dbReference>
<evidence type="ECO:0000313" key="13">
    <source>
        <dbReference type="EMBL" id="ASR46320.1"/>
    </source>
</evidence>
<evidence type="ECO:0000256" key="9">
    <source>
        <dbReference type="PROSITE-ProRule" id="PRU01363"/>
    </source>
</evidence>
<dbReference type="InterPro" id="IPR036736">
    <property type="entry name" value="ACP-like_sf"/>
</dbReference>
<comment type="function">
    <text evidence="1">Involved in some intermediate steps for the synthesis of the antibiotic polyketide bacillaene which is involved in secondary metabolism.</text>
</comment>
<dbReference type="InterPro" id="IPR049551">
    <property type="entry name" value="PKS_DH_C"/>
</dbReference>
<feature type="domain" description="Carrier" evidence="10">
    <location>
        <begin position="1948"/>
        <end position="2029"/>
    </location>
</feature>
<dbReference type="Pfam" id="PF14765">
    <property type="entry name" value="PS-DH"/>
    <property type="match status" value="2"/>
</dbReference>
<dbReference type="InterPro" id="IPR042104">
    <property type="entry name" value="PKS_dehydratase_sf"/>
</dbReference>
<dbReference type="InterPro" id="IPR054514">
    <property type="entry name" value="RhiE-like_linker"/>
</dbReference>
<feature type="active site" description="Proton donor; for dehydratase activity" evidence="9">
    <location>
        <position position="1418"/>
    </location>
</feature>
<dbReference type="InterPro" id="IPR020807">
    <property type="entry name" value="PKS_DH"/>
</dbReference>
<dbReference type="Pfam" id="PF22336">
    <property type="entry name" value="RhiE-like_linker"/>
    <property type="match status" value="2"/>
</dbReference>
<dbReference type="SMART" id="SM00823">
    <property type="entry name" value="PKS_PP"/>
    <property type="match status" value="2"/>
</dbReference>
<dbReference type="Gene3D" id="3.10.129.110">
    <property type="entry name" value="Polyketide synthase dehydratase"/>
    <property type="match status" value="2"/>
</dbReference>
<dbReference type="SUPFAM" id="SSF53901">
    <property type="entry name" value="Thiolase-like"/>
    <property type="match status" value="2"/>
</dbReference>
<dbReference type="InterPro" id="IPR057326">
    <property type="entry name" value="KR_dom"/>
</dbReference>
<dbReference type="Pfam" id="PF08659">
    <property type="entry name" value="KR"/>
    <property type="match status" value="3"/>
</dbReference>
<dbReference type="PANTHER" id="PTHR43775:SF37">
    <property type="entry name" value="SI:DKEY-61P9.11"/>
    <property type="match status" value="1"/>
</dbReference>
<dbReference type="Proteomes" id="UP000214666">
    <property type="component" value="Chromosome"/>
</dbReference>
<dbReference type="InterPro" id="IPR049552">
    <property type="entry name" value="PKS_DH_N"/>
</dbReference>
<feature type="active site" description="Proton donor; for dehydratase activity" evidence="9">
    <location>
        <position position="2913"/>
    </location>
</feature>
<dbReference type="InterPro" id="IPR014030">
    <property type="entry name" value="Ketoacyl_synth_N"/>
</dbReference>
<gene>
    <name evidence="13" type="ORF">B4V02_06330</name>
</gene>
<dbReference type="SUPFAM" id="SSF51735">
    <property type="entry name" value="NAD(P)-binding Rossmann-fold domains"/>
    <property type="match status" value="4"/>
</dbReference>
<keyword evidence="6" id="KW-0597">Phosphoprotein</keyword>
<keyword evidence="14" id="KW-1185">Reference proteome</keyword>
<dbReference type="GO" id="GO:0071770">
    <property type="term" value="P:DIM/DIP cell wall layer assembly"/>
    <property type="evidence" value="ECO:0007669"/>
    <property type="project" value="TreeGrafter"/>
</dbReference>
<dbReference type="PROSITE" id="PS00012">
    <property type="entry name" value="PHOSPHOPANTETHEINE"/>
    <property type="match status" value="1"/>
</dbReference>
<dbReference type="GO" id="GO:0005886">
    <property type="term" value="C:plasma membrane"/>
    <property type="evidence" value="ECO:0007669"/>
    <property type="project" value="TreeGrafter"/>
</dbReference>